<proteinExistence type="predicted"/>
<gene>
    <name evidence="1" type="ORF">FSCOSCO3_A011059</name>
</gene>
<dbReference type="NCBIfam" id="TIGR03382">
    <property type="entry name" value="GC_trans_RRR"/>
    <property type="match status" value="1"/>
</dbReference>
<sequence length="90" mass="10090">MPRRLTSQPTKHQITLIITIYAVMDLEDNRVRQTVLSPQSSRQSDIDVSSLMDPSRCSAASQSPGGTLLLLLLLLLVMQRSQYAVLFQVF</sequence>
<organism evidence="1 2">
    <name type="scientific">Scomber scombrus</name>
    <name type="common">Atlantic mackerel</name>
    <name type="synonym">Scomber vernalis</name>
    <dbReference type="NCBI Taxonomy" id="13677"/>
    <lineage>
        <taxon>Eukaryota</taxon>
        <taxon>Metazoa</taxon>
        <taxon>Chordata</taxon>
        <taxon>Craniata</taxon>
        <taxon>Vertebrata</taxon>
        <taxon>Euteleostomi</taxon>
        <taxon>Actinopterygii</taxon>
        <taxon>Neopterygii</taxon>
        <taxon>Teleostei</taxon>
        <taxon>Neoteleostei</taxon>
        <taxon>Acanthomorphata</taxon>
        <taxon>Pelagiaria</taxon>
        <taxon>Scombriformes</taxon>
        <taxon>Scombridae</taxon>
        <taxon>Scomber</taxon>
    </lineage>
</organism>
<reference evidence="1 2" key="1">
    <citation type="submission" date="2024-01" db="EMBL/GenBank/DDBJ databases">
        <authorList>
            <person name="Alioto T."/>
            <person name="Alioto T."/>
            <person name="Gomez Garrido J."/>
        </authorList>
    </citation>
    <scope>NUCLEOTIDE SEQUENCE [LARGE SCALE GENOMIC DNA]</scope>
</reference>
<keyword evidence="2" id="KW-1185">Reference proteome</keyword>
<comment type="caution">
    <text evidence="1">The sequence shown here is derived from an EMBL/GenBank/DDBJ whole genome shotgun (WGS) entry which is preliminary data.</text>
</comment>
<accession>A0AAV1PWG7</accession>
<protein>
    <submittedName>
        <fullName evidence="1">Uncharacterized protein</fullName>
    </submittedName>
</protein>
<dbReference type="EMBL" id="CAWUFR010000306">
    <property type="protein sequence ID" value="CAK6975575.1"/>
    <property type="molecule type" value="Genomic_DNA"/>
</dbReference>
<evidence type="ECO:0000313" key="1">
    <source>
        <dbReference type="EMBL" id="CAK6975575.1"/>
    </source>
</evidence>
<evidence type="ECO:0000313" key="2">
    <source>
        <dbReference type="Proteomes" id="UP001314229"/>
    </source>
</evidence>
<dbReference type="Proteomes" id="UP001314229">
    <property type="component" value="Unassembled WGS sequence"/>
</dbReference>
<dbReference type="InterPro" id="IPR017756">
    <property type="entry name" value="TM_Gly-Cys-Arg_CS"/>
</dbReference>
<name>A0AAV1PWG7_SCOSC</name>
<dbReference type="AlphaFoldDB" id="A0AAV1PWG7"/>